<dbReference type="Gene3D" id="1.20.1440.60">
    <property type="entry name" value="23S rRNA-intervening sequence"/>
    <property type="match status" value="1"/>
</dbReference>
<dbReference type="RefSeq" id="WP_115659555.1">
    <property type="nucleotide sequence ID" value="NZ_CP035690.1"/>
</dbReference>
<reference evidence="1 2" key="1">
    <citation type="submission" date="2018-06" db="EMBL/GenBank/DDBJ databases">
        <authorList>
            <consortium name="Pathogen Informatics"/>
            <person name="Doyle S."/>
        </authorList>
    </citation>
    <scope>NUCLEOTIDE SEQUENCE [LARGE SCALE GENOMIC DNA]</scope>
    <source>
        <strain evidence="1 2">NCTC11645</strain>
    </source>
</reference>
<protein>
    <submittedName>
        <fullName evidence="1">Four helix bundle protein</fullName>
    </submittedName>
</protein>
<dbReference type="InterPro" id="IPR012657">
    <property type="entry name" value="23S_rRNA-intervening_sequence"/>
</dbReference>
<gene>
    <name evidence="1" type="ORF">NCTC11645_01276</name>
</gene>
<proteinExistence type="predicted"/>
<dbReference type="EMBL" id="UGHD01000002">
    <property type="protein sequence ID" value="STO56901.1"/>
    <property type="molecule type" value="Genomic_DNA"/>
</dbReference>
<dbReference type="NCBIfam" id="NF008912">
    <property type="entry name" value="PRK12275.1-6"/>
    <property type="match status" value="1"/>
</dbReference>
<dbReference type="STRING" id="673.AL542_04915"/>
<evidence type="ECO:0000313" key="1">
    <source>
        <dbReference type="EMBL" id="STO56901.1"/>
    </source>
</evidence>
<dbReference type="InterPro" id="IPR036583">
    <property type="entry name" value="23S_rRNA_IVS_sf"/>
</dbReference>
<dbReference type="Pfam" id="PF05635">
    <property type="entry name" value="23S_rRNA_IVP"/>
    <property type="match status" value="1"/>
</dbReference>
<sequence>MEYEKLRVWQEAFALASQAYKAIGNCKDYSLKDQIRRSAVSVPSNIAEGEERETIKESVRFLYIAKGSCGELYTQLLLARDFGYLDKAISNSLLGKAKSVSKMIASLIKYRAGNVKEADATYCIDNKII</sequence>
<dbReference type="NCBIfam" id="TIGR02436">
    <property type="entry name" value="four helix bundle protein"/>
    <property type="match status" value="1"/>
</dbReference>
<dbReference type="AlphaFoldDB" id="A0A377HKX4"/>
<dbReference type="Proteomes" id="UP000254512">
    <property type="component" value="Unassembled WGS sequence"/>
</dbReference>
<organism evidence="1 2">
    <name type="scientific">Grimontia hollisae</name>
    <name type="common">Vibrio hollisae</name>
    <dbReference type="NCBI Taxonomy" id="673"/>
    <lineage>
        <taxon>Bacteria</taxon>
        <taxon>Pseudomonadati</taxon>
        <taxon>Pseudomonadota</taxon>
        <taxon>Gammaproteobacteria</taxon>
        <taxon>Vibrionales</taxon>
        <taxon>Vibrionaceae</taxon>
        <taxon>Grimontia</taxon>
    </lineage>
</organism>
<evidence type="ECO:0000313" key="2">
    <source>
        <dbReference type="Proteomes" id="UP000254512"/>
    </source>
</evidence>
<dbReference type="CDD" id="cd16377">
    <property type="entry name" value="23S_rRNA_IVP_like"/>
    <property type="match status" value="1"/>
</dbReference>
<name>A0A377HKX4_GRIHO</name>
<dbReference type="SUPFAM" id="SSF158446">
    <property type="entry name" value="IVS-encoded protein-like"/>
    <property type="match status" value="1"/>
</dbReference>
<dbReference type="PANTHER" id="PTHR38471:SF2">
    <property type="entry name" value="FOUR HELIX BUNDLE PROTEIN"/>
    <property type="match status" value="1"/>
</dbReference>
<accession>A0A377HKX4</accession>
<dbReference type="PANTHER" id="PTHR38471">
    <property type="entry name" value="FOUR HELIX BUNDLE PROTEIN"/>
    <property type="match status" value="1"/>
</dbReference>